<keyword evidence="8" id="KW-0325">Glycoprotein</keyword>
<comment type="similarity">
    <text evidence="2 9">Belongs to the dicarboxylate/amino acid:cation symporter (DAACS) (TC 2.A.23) family.</text>
</comment>
<dbReference type="AlphaFoldDB" id="A0AAN8NVR6"/>
<evidence type="ECO:0000313" key="13">
    <source>
        <dbReference type="Proteomes" id="UP001372834"/>
    </source>
</evidence>
<dbReference type="GO" id="GO:0005313">
    <property type="term" value="F:L-glutamate transmembrane transporter activity"/>
    <property type="evidence" value="ECO:0007669"/>
    <property type="project" value="TreeGrafter"/>
</dbReference>
<evidence type="ECO:0000256" key="1">
    <source>
        <dbReference type="ARBA" id="ARBA00004141"/>
    </source>
</evidence>
<keyword evidence="6 9" id="KW-1133">Transmembrane helix</keyword>
<dbReference type="Proteomes" id="UP001372834">
    <property type="component" value="Unassembled WGS sequence"/>
</dbReference>
<dbReference type="InterPro" id="IPR018107">
    <property type="entry name" value="Na-dicarboxylate_symporter_CS"/>
</dbReference>
<evidence type="ECO:0000256" key="7">
    <source>
        <dbReference type="ARBA" id="ARBA00023136"/>
    </source>
</evidence>
<dbReference type="InterPro" id="IPR036458">
    <property type="entry name" value="Na:dicarbo_symporter_sf"/>
</dbReference>
<evidence type="ECO:0000256" key="4">
    <source>
        <dbReference type="ARBA" id="ARBA00022692"/>
    </source>
</evidence>
<dbReference type="SUPFAM" id="SSF118215">
    <property type="entry name" value="Proton glutamate symport protein"/>
    <property type="match status" value="1"/>
</dbReference>
<comment type="subcellular location">
    <subcellularLocation>
        <location evidence="1 9">Membrane</location>
        <topology evidence="1 9">Multi-pass membrane protein</topology>
    </subcellularLocation>
</comment>
<dbReference type="GO" id="GO:0005886">
    <property type="term" value="C:plasma membrane"/>
    <property type="evidence" value="ECO:0007669"/>
    <property type="project" value="TreeGrafter"/>
</dbReference>
<dbReference type="InterPro" id="IPR001991">
    <property type="entry name" value="Na-dicarboxylate_symporter"/>
</dbReference>
<dbReference type="PRINTS" id="PR00173">
    <property type="entry name" value="EDTRNSPORT"/>
</dbReference>
<evidence type="ECO:0000313" key="12">
    <source>
        <dbReference type="Proteomes" id="UP001359485"/>
    </source>
</evidence>
<dbReference type="PANTHER" id="PTHR11958:SF63">
    <property type="entry name" value="AMINO ACID TRANSPORTER"/>
    <property type="match status" value="1"/>
</dbReference>
<keyword evidence="4 9" id="KW-0812">Transmembrane</keyword>
<evidence type="ECO:0000256" key="2">
    <source>
        <dbReference type="ARBA" id="ARBA00006148"/>
    </source>
</evidence>
<dbReference type="GO" id="GO:0015501">
    <property type="term" value="F:glutamate:sodium symporter activity"/>
    <property type="evidence" value="ECO:0007669"/>
    <property type="project" value="TreeGrafter"/>
</dbReference>
<feature type="transmembrane region" description="Helical" evidence="9">
    <location>
        <begin position="12"/>
        <end position="38"/>
    </location>
</feature>
<feature type="transmembrane region" description="Helical" evidence="9">
    <location>
        <begin position="300"/>
        <end position="321"/>
    </location>
</feature>
<comment type="caution">
    <text evidence="10">The sequence shown here is derived from an EMBL/GenBank/DDBJ whole genome shotgun (WGS) entry which is preliminary data.</text>
</comment>
<evidence type="ECO:0000256" key="8">
    <source>
        <dbReference type="ARBA" id="ARBA00023180"/>
    </source>
</evidence>
<dbReference type="PANTHER" id="PTHR11958">
    <property type="entry name" value="SODIUM/DICARBOXYLATE SYMPORTER-RELATED"/>
    <property type="match status" value="1"/>
</dbReference>
<feature type="transmembrane region" description="Helical" evidence="9">
    <location>
        <begin position="229"/>
        <end position="250"/>
    </location>
</feature>
<evidence type="ECO:0000256" key="3">
    <source>
        <dbReference type="ARBA" id="ARBA00022448"/>
    </source>
</evidence>
<gene>
    <name evidence="10" type="ORF">RUM43_014022</name>
    <name evidence="11" type="ORF">RUM44_002696</name>
</gene>
<reference evidence="10 13" key="1">
    <citation type="submission" date="2023-10" db="EMBL/GenBank/DDBJ databases">
        <title>Genomes of two closely related lineages of the louse Polyplax serrata with different host specificities.</title>
        <authorList>
            <person name="Martinu J."/>
            <person name="Tarabai H."/>
            <person name="Stefka J."/>
            <person name="Hypsa V."/>
        </authorList>
    </citation>
    <scope>NUCLEOTIDE SEQUENCE [LARGE SCALE GENOMIC DNA]</scope>
    <source>
        <strain evidence="11">98ZLc_SE</strain>
        <strain evidence="10">HR10_N</strain>
    </source>
</reference>
<evidence type="ECO:0000313" key="11">
    <source>
        <dbReference type="EMBL" id="KAK6618245.1"/>
    </source>
</evidence>
<dbReference type="Pfam" id="PF00375">
    <property type="entry name" value="SDF"/>
    <property type="match status" value="1"/>
</dbReference>
<dbReference type="GO" id="GO:0015175">
    <property type="term" value="F:neutral L-amino acid transmembrane transporter activity"/>
    <property type="evidence" value="ECO:0007669"/>
    <property type="project" value="TreeGrafter"/>
</dbReference>
<dbReference type="PROSITE" id="PS00714">
    <property type="entry name" value="NA_DICARBOXYL_SYMP_2"/>
    <property type="match status" value="1"/>
</dbReference>
<feature type="transmembrane region" description="Helical" evidence="9">
    <location>
        <begin position="58"/>
        <end position="82"/>
    </location>
</feature>
<dbReference type="EMBL" id="JAWJWE010000043">
    <property type="protein sequence ID" value="KAK6617794.1"/>
    <property type="molecule type" value="Genomic_DNA"/>
</dbReference>
<keyword evidence="3 9" id="KW-0813">Transport</keyword>
<evidence type="ECO:0000256" key="5">
    <source>
        <dbReference type="ARBA" id="ARBA00022847"/>
    </source>
</evidence>
<feature type="transmembrane region" description="Helical" evidence="9">
    <location>
        <begin position="191"/>
        <end position="208"/>
    </location>
</feature>
<dbReference type="InterPro" id="IPR050746">
    <property type="entry name" value="DAACS"/>
</dbReference>
<keyword evidence="12" id="KW-1185">Reference proteome</keyword>
<dbReference type="Proteomes" id="UP001359485">
    <property type="component" value="Unassembled WGS sequence"/>
</dbReference>
<accession>A0AAN8NVR6</accession>
<keyword evidence="7 9" id="KW-0472">Membrane</keyword>
<dbReference type="Gene3D" id="1.10.3860.10">
    <property type="entry name" value="Sodium:dicarboxylate symporter"/>
    <property type="match status" value="1"/>
</dbReference>
<dbReference type="EMBL" id="JAWJWF010000050">
    <property type="protein sequence ID" value="KAK6618245.1"/>
    <property type="molecule type" value="Genomic_DNA"/>
</dbReference>
<keyword evidence="5 9" id="KW-0769">Symport</keyword>
<proteinExistence type="inferred from homology"/>
<name>A0AAN8NVR6_POLSC</name>
<feature type="transmembrane region" description="Helical" evidence="9">
    <location>
        <begin position="262"/>
        <end position="288"/>
    </location>
</feature>
<evidence type="ECO:0000256" key="6">
    <source>
        <dbReference type="ARBA" id="ARBA00022989"/>
    </source>
</evidence>
<feature type="transmembrane region" description="Helical" evidence="9">
    <location>
        <begin position="369"/>
        <end position="391"/>
    </location>
</feature>
<feature type="transmembrane region" description="Helical" evidence="9">
    <location>
        <begin position="341"/>
        <end position="362"/>
    </location>
</feature>
<protein>
    <recommendedName>
        <fullName evidence="9">Amino acid transporter</fullName>
    </recommendedName>
</protein>
<feature type="transmembrane region" description="Helical" evidence="9">
    <location>
        <begin position="94"/>
        <end position="116"/>
    </location>
</feature>
<evidence type="ECO:0000313" key="10">
    <source>
        <dbReference type="EMBL" id="KAK6617794.1"/>
    </source>
</evidence>
<evidence type="ECO:0000256" key="9">
    <source>
        <dbReference type="RuleBase" id="RU361216"/>
    </source>
</evidence>
<sequence>MAIDKEKVKNCLKTYSLTAFTVLSVLGGVILGFVLRSIEREKWWSKREVMYVQFIGDVYLRMLNGLVLPFMVSSLITAVGSLELKTSWRIGLRCAAWLVFTQFIAVVEGIVFAVAIQPGEKTVVTDFRSLDEDKNIMVIDTILDIFRNMYPPNIVKASISQYRTVLLPPENSSAPLSDWVISHKYHDGTNILGTINFSILLALAVGIMSRNSKPIIEFFGTLEKCMTTAIGWALMFSPIGVLFLLAGKLIETQDLSAVMSQLGFYFMTVLIGLFIHSMVVLPSIYFVLTRKSPFSFMGNMTQAMFTAFGTASSSITMPVAMECLEKRNKVEERIVRFTLPIGTTLNMDGTALYEAVAVIFLAQGRDVSLDFGTLVLVCITVTASCLGGAGIPQAGLAIMIMILTSLNLPAEDVSIIIAIDWLLDRFRTTVNVISDSFGAGIVEHLSKAEIERLSRYDEYRPVAQDYELSERM</sequence>
<organism evidence="10 13">
    <name type="scientific">Polyplax serrata</name>
    <name type="common">Common mouse louse</name>
    <dbReference type="NCBI Taxonomy" id="468196"/>
    <lineage>
        <taxon>Eukaryota</taxon>
        <taxon>Metazoa</taxon>
        <taxon>Ecdysozoa</taxon>
        <taxon>Arthropoda</taxon>
        <taxon>Hexapoda</taxon>
        <taxon>Insecta</taxon>
        <taxon>Pterygota</taxon>
        <taxon>Neoptera</taxon>
        <taxon>Paraneoptera</taxon>
        <taxon>Psocodea</taxon>
        <taxon>Troctomorpha</taxon>
        <taxon>Phthiraptera</taxon>
        <taxon>Anoplura</taxon>
        <taxon>Polyplacidae</taxon>
        <taxon>Polyplax</taxon>
    </lineage>
</organism>